<gene>
    <name evidence="3" type="ORF">GGP41_009359</name>
</gene>
<feature type="domain" description="RNase III" evidence="2">
    <location>
        <begin position="7"/>
        <end position="133"/>
    </location>
</feature>
<dbReference type="PROSITE" id="PS50142">
    <property type="entry name" value="RNASE_3_2"/>
    <property type="match status" value="1"/>
</dbReference>
<evidence type="ECO:0000256" key="1">
    <source>
        <dbReference type="ARBA" id="ARBA00022801"/>
    </source>
</evidence>
<dbReference type="GO" id="GO:0004525">
    <property type="term" value="F:ribonuclease III activity"/>
    <property type="evidence" value="ECO:0007669"/>
    <property type="project" value="InterPro"/>
</dbReference>
<sequence length="152" mass="16677">MTVKMAERSVETILKYHFSNRELLEEALLAAGASVSNKNLQGDAKGNKRLALLGDSVLQEAVLEPWYNSKESTEEGHNRVKCLCGNKRLKEIAQRSGISDCITKNPSQNGQVPQETAASTVEALVGAVYIDCGEDISRVHQVLEAIDFFKGR</sequence>
<dbReference type="PANTHER" id="PTHR14950:SF62">
    <property type="entry name" value="DICER-LIKE PROTEIN 1"/>
    <property type="match status" value="1"/>
</dbReference>
<evidence type="ECO:0000259" key="2">
    <source>
        <dbReference type="PROSITE" id="PS50142"/>
    </source>
</evidence>
<dbReference type="CDD" id="cd00593">
    <property type="entry name" value="RIBOc"/>
    <property type="match status" value="1"/>
</dbReference>
<reference evidence="3" key="1">
    <citation type="submission" date="2019-11" db="EMBL/GenBank/DDBJ databases">
        <title>Bipolaris sorokiniana Genome sequencing.</title>
        <authorList>
            <person name="Wang H."/>
        </authorList>
    </citation>
    <scope>NUCLEOTIDE SEQUENCE</scope>
</reference>
<protein>
    <recommendedName>
        <fullName evidence="2">RNase III domain-containing protein</fullName>
    </recommendedName>
</protein>
<dbReference type="EMBL" id="WNKQ01000018">
    <property type="protein sequence ID" value="KAF5845558.1"/>
    <property type="molecule type" value="Genomic_DNA"/>
</dbReference>
<accession>A0A8H5Z8G4</accession>
<dbReference type="Proteomes" id="UP000624244">
    <property type="component" value="Unassembled WGS sequence"/>
</dbReference>
<dbReference type="GO" id="GO:0003723">
    <property type="term" value="F:RNA binding"/>
    <property type="evidence" value="ECO:0007669"/>
    <property type="project" value="TreeGrafter"/>
</dbReference>
<dbReference type="SMART" id="SM00535">
    <property type="entry name" value="RIBOc"/>
    <property type="match status" value="1"/>
</dbReference>
<dbReference type="AlphaFoldDB" id="A0A8H5Z8G4"/>
<name>A0A8H5Z8G4_COCSA</name>
<dbReference type="InterPro" id="IPR000999">
    <property type="entry name" value="RNase_III_dom"/>
</dbReference>
<dbReference type="GO" id="GO:0005634">
    <property type="term" value="C:nucleus"/>
    <property type="evidence" value="ECO:0007669"/>
    <property type="project" value="TreeGrafter"/>
</dbReference>
<organism evidence="3 4">
    <name type="scientific">Cochliobolus sativus</name>
    <name type="common">Common root rot and spot blotch fungus</name>
    <name type="synonym">Bipolaris sorokiniana</name>
    <dbReference type="NCBI Taxonomy" id="45130"/>
    <lineage>
        <taxon>Eukaryota</taxon>
        <taxon>Fungi</taxon>
        <taxon>Dikarya</taxon>
        <taxon>Ascomycota</taxon>
        <taxon>Pezizomycotina</taxon>
        <taxon>Dothideomycetes</taxon>
        <taxon>Pleosporomycetidae</taxon>
        <taxon>Pleosporales</taxon>
        <taxon>Pleosporineae</taxon>
        <taxon>Pleosporaceae</taxon>
        <taxon>Bipolaris</taxon>
    </lineage>
</organism>
<dbReference type="Gene3D" id="1.10.1520.10">
    <property type="entry name" value="Ribonuclease III domain"/>
    <property type="match status" value="1"/>
</dbReference>
<dbReference type="PANTHER" id="PTHR14950">
    <property type="entry name" value="DICER-RELATED"/>
    <property type="match status" value="1"/>
</dbReference>
<proteinExistence type="predicted"/>
<evidence type="ECO:0000313" key="4">
    <source>
        <dbReference type="Proteomes" id="UP000624244"/>
    </source>
</evidence>
<evidence type="ECO:0000313" key="3">
    <source>
        <dbReference type="EMBL" id="KAF5845558.1"/>
    </source>
</evidence>
<keyword evidence="1" id="KW-0378">Hydrolase</keyword>
<dbReference type="SUPFAM" id="SSF69065">
    <property type="entry name" value="RNase III domain-like"/>
    <property type="match status" value="1"/>
</dbReference>
<dbReference type="GO" id="GO:0030422">
    <property type="term" value="P:siRNA processing"/>
    <property type="evidence" value="ECO:0007669"/>
    <property type="project" value="TreeGrafter"/>
</dbReference>
<dbReference type="GO" id="GO:0005737">
    <property type="term" value="C:cytoplasm"/>
    <property type="evidence" value="ECO:0007669"/>
    <property type="project" value="TreeGrafter"/>
</dbReference>
<dbReference type="Pfam" id="PF14622">
    <property type="entry name" value="Ribonucleas_3_3"/>
    <property type="match status" value="1"/>
</dbReference>
<comment type="caution">
    <text evidence="3">The sequence shown here is derived from an EMBL/GenBank/DDBJ whole genome shotgun (WGS) entry which is preliminary data.</text>
</comment>
<dbReference type="InterPro" id="IPR036389">
    <property type="entry name" value="RNase_III_sf"/>
</dbReference>